<comment type="subcellular location">
    <subcellularLocation>
        <location evidence="1">Membrane</location>
        <topology evidence="1">Multi-pass membrane protein</topology>
    </subcellularLocation>
</comment>
<keyword evidence="9" id="KW-1185">Reference proteome</keyword>
<evidence type="ECO:0000259" key="7">
    <source>
        <dbReference type="PROSITE" id="PS50922"/>
    </source>
</evidence>
<dbReference type="AlphaFoldDB" id="A0A813DZF0"/>
<organism evidence="8 9">
    <name type="scientific">Polarella glacialis</name>
    <name type="common">Dinoflagellate</name>
    <dbReference type="NCBI Taxonomy" id="89957"/>
    <lineage>
        <taxon>Eukaryota</taxon>
        <taxon>Sar</taxon>
        <taxon>Alveolata</taxon>
        <taxon>Dinophyceae</taxon>
        <taxon>Suessiales</taxon>
        <taxon>Suessiaceae</taxon>
        <taxon>Polarella</taxon>
    </lineage>
</organism>
<feature type="transmembrane region" description="Helical" evidence="6">
    <location>
        <begin position="229"/>
        <end position="249"/>
    </location>
</feature>
<feature type="transmembrane region" description="Helical" evidence="6">
    <location>
        <begin position="157"/>
        <end position="176"/>
    </location>
</feature>
<evidence type="ECO:0000256" key="6">
    <source>
        <dbReference type="SAM" id="Phobius"/>
    </source>
</evidence>
<evidence type="ECO:0000313" key="8">
    <source>
        <dbReference type="EMBL" id="CAE8592885.1"/>
    </source>
</evidence>
<evidence type="ECO:0000256" key="2">
    <source>
        <dbReference type="ARBA" id="ARBA00022692"/>
    </source>
</evidence>
<dbReference type="Pfam" id="PF03798">
    <property type="entry name" value="TRAM_LAG1_CLN8"/>
    <property type="match status" value="1"/>
</dbReference>
<comment type="caution">
    <text evidence="8">The sequence shown here is derived from an EMBL/GenBank/DDBJ whole genome shotgun (WGS) entry which is preliminary data.</text>
</comment>
<dbReference type="InterPro" id="IPR006634">
    <property type="entry name" value="TLC-dom"/>
</dbReference>
<name>A0A813DZF0_POLGL</name>
<dbReference type="PANTHER" id="PTHR13439:SF0">
    <property type="entry name" value="TOPOISOMERASE I DAMAGE AFFECTED PROTEIN 4"/>
    <property type="match status" value="1"/>
</dbReference>
<dbReference type="GO" id="GO:0055088">
    <property type="term" value="P:lipid homeostasis"/>
    <property type="evidence" value="ECO:0007669"/>
    <property type="project" value="TreeGrafter"/>
</dbReference>
<dbReference type="EMBL" id="CAJNNV010005957">
    <property type="protein sequence ID" value="CAE8592885.1"/>
    <property type="molecule type" value="Genomic_DNA"/>
</dbReference>
<evidence type="ECO:0000256" key="1">
    <source>
        <dbReference type="ARBA" id="ARBA00004141"/>
    </source>
</evidence>
<keyword evidence="3 6" id="KW-1133">Transmembrane helix</keyword>
<feature type="transmembrane region" description="Helical" evidence="6">
    <location>
        <begin position="197"/>
        <end position="217"/>
    </location>
</feature>
<evidence type="ECO:0000256" key="4">
    <source>
        <dbReference type="ARBA" id="ARBA00023136"/>
    </source>
</evidence>
<feature type="non-terminal residue" evidence="8">
    <location>
        <position position="1"/>
    </location>
</feature>
<sequence>LPAGETSCKQEACLTDEQQEDPEARCRSIAWGAAVSATAYGVVLAAAQGDTQAAEDVVDLMHSACTASIAVAGVIALEPNAEHTFALPSRLARADGVVVRMFCHSLGYFLADVGLIAVGGFLGRWPNLWQGRLAHHTIQACANLPCIFKVDRPKEKLALRSVLCIAYFAEFSTIFLRLSNLLRRRQVALSLRQAINWALLVSFGVSRLVNFGGAIGMCWQARHLIEPRIFRLISCIQGAGYVLNLAWFLKIAQIVRKPMSAVPSIEC</sequence>
<dbReference type="PANTHER" id="PTHR13439">
    <property type="entry name" value="CT120 PROTEIN"/>
    <property type="match status" value="1"/>
</dbReference>
<accession>A0A813DZF0</accession>
<feature type="transmembrane region" description="Helical" evidence="6">
    <location>
        <begin position="97"/>
        <end position="122"/>
    </location>
</feature>
<gene>
    <name evidence="8" type="ORF">PGLA1383_LOCUS11504</name>
</gene>
<dbReference type="InterPro" id="IPR050846">
    <property type="entry name" value="TLCD"/>
</dbReference>
<proteinExistence type="predicted"/>
<keyword evidence="4 5" id="KW-0472">Membrane</keyword>
<keyword evidence="2 5" id="KW-0812">Transmembrane</keyword>
<protein>
    <recommendedName>
        <fullName evidence="7">TLC domain-containing protein</fullName>
    </recommendedName>
</protein>
<dbReference type="PROSITE" id="PS50922">
    <property type="entry name" value="TLC"/>
    <property type="match status" value="1"/>
</dbReference>
<dbReference type="OMA" id="IMSAYLG"/>
<evidence type="ECO:0000313" key="9">
    <source>
        <dbReference type="Proteomes" id="UP000654075"/>
    </source>
</evidence>
<reference evidence="8" key="1">
    <citation type="submission" date="2021-02" db="EMBL/GenBank/DDBJ databases">
        <authorList>
            <person name="Dougan E. K."/>
            <person name="Rhodes N."/>
            <person name="Thang M."/>
            <person name="Chan C."/>
        </authorList>
    </citation>
    <scope>NUCLEOTIDE SEQUENCE</scope>
</reference>
<feature type="domain" description="TLC" evidence="7">
    <location>
        <begin position="48"/>
        <end position="260"/>
    </location>
</feature>
<dbReference type="GO" id="GO:0005783">
    <property type="term" value="C:endoplasmic reticulum"/>
    <property type="evidence" value="ECO:0007669"/>
    <property type="project" value="TreeGrafter"/>
</dbReference>
<dbReference type="GO" id="GO:0016020">
    <property type="term" value="C:membrane"/>
    <property type="evidence" value="ECO:0007669"/>
    <property type="project" value="UniProtKB-SubCell"/>
</dbReference>
<dbReference type="OrthoDB" id="10565062at2759"/>
<evidence type="ECO:0000256" key="5">
    <source>
        <dbReference type="PROSITE-ProRule" id="PRU00205"/>
    </source>
</evidence>
<evidence type="ECO:0000256" key="3">
    <source>
        <dbReference type="ARBA" id="ARBA00022989"/>
    </source>
</evidence>
<dbReference type="Proteomes" id="UP000654075">
    <property type="component" value="Unassembled WGS sequence"/>
</dbReference>